<feature type="region of interest" description="Disordered" evidence="1">
    <location>
        <begin position="164"/>
        <end position="240"/>
    </location>
</feature>
<sequence length="310" mass="34236">MGKKDLSQLKKSKQSFSLPPRHSSTTTSHATPRPQSAPLLSTKGPSSLSVVVDEPPRTPGFDQGQQDVPTHQDPDDEVEEEDPPPPTTEEDEVVDDDETDGGGGIQPNHPVQEELVWWLHTKRTRYGRILTKLEKSGSVRTRLTDLEQWIYQLFSFMEKHIQRQRPTKTLGLPQSAATAGRPPPPPPREPLPGTSDKDKDDLARQPPATEEHQVRRGPKRRRVAAAPGDAGDKSSFDKGAPDAITYAIGTLKKGQWASVQRLTLQQQGHQPSQLPLQNASTSPYPGFADVSLTNLLNSLLHLPPQDRDQL</sequence>
<feature type="compositionally biased region" description="Basic and acidic residues" evidence="1">
    <location>
        <begin position="230"/>
        <end position="240"/>
    </location>
</feature>
<keyword evidence="3" id="KW-1185">Reference proteome</keyword>
<feature type="compositionally biased region" description="Basic and acidic residues" evidence="1">
    <location>
        <begin position="195"/>
        <end position="214"/>
    </location>
</feature>
<accession>A0AAE1FFC5</accession>
<evidence type="ECO:0000313" key="2">
    <source>
        <dbReference type="EMBL" id="KAK3871952.1"/>
    </source>
</evidence>
<proteinExistence type="predicted"/>
<name>A0AAE1FFC5_PETCI</name>
<evidence type="ECO:0000313" key="3">
    <source>
        <dbReference type="Proteomes" id="UP001286313"/>
    </source>
</evidence>
<dbReference type="AlphaFoldDB" id="A0AAE1FFC5"/>
<gene>
    <name evidence="2" type="ORF">Pcinc_022931</name>
</gene>
<organism evidence="2 3">
    <name type="scientific">Petrolisthes cinctipes</name>
    <name type="common">Flat porcelain crab</name>
    <dbReference type="NCBI Taxonomy" id="88211"/>
    <lineage>
        <taxon>Eukaryota</taxon>
        <taxon>Metazoa</taxon>
        <taxon>Ecdysozoa</taxon>
        <taxon>Arthropoda</taxon>
        <taxon>Crustacea</taxon>
        <taxon>Multicrustacea</taxon>
        <taxon>Malacostraca</taxon>
        <taxon>Eumalacostraca</taxon>
        <taxon>Eucarida</taxon>
        <taxon>Decapoda</taxon>
        <taxon>Pleocyemata</taxon>
        <taxon>Anomura</taxon>
        <taxon>Galatheoidea</taxon>
        <taxon>Porcellanidae</taxon>
        <taxon>Petrolisthes</taxon>
    </lineage>
</organism>
<feature type="compositionally biased region" description="Acidic residues" evidence="1">
    <location>
        <begin position="74"/>
        <end position="100"/>
    </location>
</feature>
<feature type="compositionally biased region" description="Pro residues" evidence="1">
    <location>
        <begin position="181"/>
        <end position="190"/>
    </location>
</feature>
<dbReference type="Proteomes" id="UP001286313">
    <property type="component" value="Unassembled WGS sequence"/>
</dbReference>
<comment type="caution">
    <text evidence="2">The sequence shown here is derived from an EMBL/GenBank/DDBJ whole genome shotgun (WGS) entry which is preliminary data.</text>
</comment>
<protein>
    <submittedName>
        <fullName evidence="2">Uncharacterized protein</fullName>
    </submittedName>
</protein>
<feature type="region of interest" description="Disordered" evidence="1">
    <location>
        <begin position="263"/>
        <end position="282"/>
    </location>
</feature>
<reference evidence="2" key="1">
    <citation type="submission" date="2023-10" db="EMBL/GenBank/DDBJ databases">
        <title>Genome assemblies of two species of porcelain crab, Petrolisthes cinctipes and Petrolisthes manimaculis (Anomura: Porcellanidae).</title>
        <authorList>
            <person name="Angst P."/>
        </authorList>
    </citation>
    <scope>NUCLEOTIDE SEQUENCE</scope>
    <source>
        <strain evidence="2">PB745_01</strain>
        <tissue evidence="2">Gill</tissue>
    </source>
</reference>
<feature type="compositionally biased region" description="Polar residues" evidence="1">
    <location>
        <begin position="22"/>
        <end position="34"/>
    </location>
</feature>
<dbReference type="EMBL" id="JAWQEG010002443">
    <property type="protein sequence ID" value="KAK3871952.1"/>
    <property type="molecule type" value="Genomic_DNA"/>
</dbReference>
<feature type="region of interest" description="Disordered" evidence="1">
    <location>
        <begin position="1"/>
        <end position="111"/>
    </location>
</feature>
<evidence type="ECO:0000256" key="1">
    <source>
        <dbReference type="SAM" id="MobiDB-lite"/>
    </source>
</evidence>